<evidence type="ECO:0000313" key="9">
    <source>
        <dbReference type="Proteomes" id="UP000595691"/>
    </source>
</evidence>
<dbReference type="Proteomes" id="UP000595691">
    <property type="component" value="Chromosome"/>
</dbReference>
<dbReference type="RefSeq" id="WP_202778094.1">
    <property type="nucleotide sequence ID" value="NZ_CP065425.1"/>
</dbReference>
<keyword evidence="9" id="KW-1185">Reference proteome</keyword>
<gene>
    <name evidence="8" type="primary">pglX</name>
    <name evidence="8" type="ORF">I5776_19080</name>
</gene>
<evidence type="ECO:0000256" key="2">
    <source>
        <dbReference type="ARBA" id="ARBA00022603"/>
    </source>
</evidence>
<evidence type="ECO:0000256" key="5">
    <source>
        <dbReference type="ARBA" id="ARBA00047942"/>
    </source>
</evidence>
<dbReference type="EMBL" id="CP065425">
    <property type="protein sequence ID" value="QQZ09062.1"/>
    <property type="molecule type" value="Genomic_DNA"/>
</dbReference>
<dbReference type="PRINTS" id="PR00507">
    <property type="entry name" value="N12N6MTFRASE"/>
</dbReference>
<keyword evidence="4" id="KW-0949">S-adenosyl-L-methionine</keyword>
<dbReference type="SUPFAM" id="SSF53335">
    <property type="entry name" value="S-adenosyl-L-methionine-dependent methyltransferases"/>
    <property type="match status" value="1"/>
</dbReference>
<keyword evidence="6" id="KW-0175">Coiled coil</keyword>
<evidence type="ECO:0000256" key="4">
    <source>
        <dbReference type="ARBA" id="ARBA00022691"/>
    </source>
</evidence>
<protein>
    <recommendedName>
        <fullName evidence="1">site-specific DNA-methyltransferase (adenine-specific)</fullName>
        <ecNumber evidence="1">2.1.1.72</ecNumber>
    </recommendedName>
</protein>
<comment type="catalytic activity">
    <reaction evidence="5">
        <text>a 2'-deoxyadenosine in DNA + S-adenosyl-L-methionine = an N(6)-methyl-2'-deoxyadenosine in DNA + S-adenosyl-L-homocysteine + H(+)</text>
        <dbReference type="Rhea" id="RHEA:15197"/>
        <dbReference type="Rhea" id="RHEA-COMP:12418"/>
        <dbReference type="Rhea" id="RHEA-COMP:12419"/>
        <dbReference type="ChEBI" id="CHEBI:15378"/>
        <dbReference type="ChEBI" id="CHEBI:57856"/>
        <dbReference type="ChEBI" id="CHEBI:59789"/>
        <dbReference type="ChEBI" id="CHEBI:90615"/>
        <dbReference type="ChEBI" id="CHEBI:90616"/>
        <dbReference type="EC" id="2.1.1.72"/>
    </reaction>
</comment>
<dbReference type="InterPro" id="IPR011639">
    <property type="entry name" value="MethylTrfase_TaqI-like_dom"/>
</dbReference>
<feature type="domain" description="Type II methyltransferase M.TaqI-like" evidence="7">
    <location>
        <begin position="341"/>
        <end position="568"/>
    </location>
</feature>
<dbReference type="Pfam" id="PF07669">
    <property type="entry name" value="Eco57I"/>
    <property type="match status" value="1"/>
</dbReference>
<proteinExistence type="predicted"/>
<evidence type="ECO:0000259" key="7">
    <source>
        <dbReference type="Pfam" id="PF07669"/>
    </source>
</evidence>
<dbReference type="InterPro" id="IPR029063">
    <property type="entry name" value="SAM-dependent_MTases_sf"/>
</dbReference>
<evidence type="ECO:0000256" key="3">
    <source>
        <dbReference type="ARBA" id="ARBA00022679"/>
    </source>
</evidence>
<dbReference type="EC" id="2.1.1.72" evidence="1"/>
<keyword evidence="3" id="KW-0808">Transferase</keyword>
<dbReference type="InterPro" id="IPR050953">
    <property type="entry name" value="N4_N6_ade-DNA_methylase"/>
</dbReference>
<dbReference type="PANTHER" id="PTHR33841:SF1">
    <property type="entry name" value="DNA METHYLTRANSFERASE A"/>
    <property type="match status" value="1"/>
</dbReference>
<reference evidence="8 9" key="1">
    <citation type="submission" date="2020-11" db="EMBL/GenBank/DDBJ databases">
        <title>Taxonomic evaluation of the Bacillus sporothermodurans group of bacteria based on whole genome sequences.</title>
        <authorList>
            <person name="Fiedler G."/>
            <person name="Herbstmann A.-D."/>
            <person name="Doll E."/>
            <person name="Wenning M."/>
            <person name="Brinks E."/>
            <person name="Kabisch J."/>
            <person name="Breitenwieser F."/>
            <person name="Lappann M."/>
            <person name="Boehnlein C."/>
            <person name="Franz C."/>
        </authorList>
    </citation>
    <scope>NUCLEOTIDE SEQUENCE [LARGE SCALE GENOMIC DNA]</scope>
    <source>
        <strain evidence="8 9">JCM 19841</strain>
    </source>
</reference>
<evidence type="ECO:0000256" key="6">
    <source>
        <dbReference type="SAM" id="Coils"/>
    </source>
</evidence>
<dbReference type="PANTHER" id="PTHR33841">
    <property type="entry name" value="DNA METHYLTRANSFERASE YEEA-RELATED"/>
    <property type="match status" value="1"/>
</dbReference>
<sequence length="1177" mass="138423">MNKTELKNFAIQSRRQLIDQVKTKALMYGIDEKNELEIQEQFGQLMINDKPYPLYMKPAFNSLKSQLKQKGYKQLVEEVAYTWFNRIIAIRYMEVHDYLPEKVNVLSSSVGRVDPDILFEYETMDLPVKQEEIRELLHVGDTESAYRKLFIAQCNALNSILPFLFEQIQDYTELLLPDFLLDAESVIKVLVQNDELTNSFEEIEVIGWLYQYYIAEEKNRVFAQKSKYKKEEIPFATQLFTPKWIVQYMVQNSLGRYWTESHREDEDLISNWEYFIKHEEEDFHEKIAPYVNKELRVEDIKLLDPAMGSGHILVYAFEVFHQIYEKCGYPERDIPRLIIENNLYGLDIDDRAYQLAAFTVVMKASSYSRRFLRSVEREGIQLNLASIQETNYIPDSVIAYVAQEEKGERFNQVKTFFEQYENAKTYGSLINITERDITFIQERLEHIQNNPVEDLLYAEQHEITKELLPLLIQQTKIIQNKYDVVVMNPPYMGFSSMNNNLYYFVKENYPNSKSDLYAVFLEKIFSIVKVNGFAALVTQQSWMFLSRYEKLRRKLLNKSTIDTMVHIGTGGFEDIGGEVVQTTSFVLKKQMIKEYEGVYIRLTDIKGVDSKISTFKSKLNRYTTNQEHFNLITGSPIAYWSNKNIREIFKNIKPLESYAEACTGLQTSDNNRFLRFWHEVNFNKIGFGIKNNNESISSLKKWFPYNKGGQFRKWYGNQEYIINWENDGSEIRDYNKYLNSTRTSSIGIGSVEYYFREFLTWSKVSSGKISVRYFPEGFMFDVAGLSLFTDEKNLKYILGFLNSSVCTYLLTILNPTMNFQVGNISSLPLIETDNQIIEIIGKKVDENITFMKSDWDSNEISFNYSRNVLLEFKNGKNLLKDIYKEYSQDKISNVKKLYENEEEINRIFIEIYGLQEELSPKDEESVLGIHEINRKEESQNLLSFFIGCLTGRYSLNSKGLIFAGGKWDDREYTLFKPHTNGVIHFTESHYFENDVILRLRDFLAVAFSSDTVDENIQWLAEALEMKKGEDAEARLRRYFLDEFFVDHCKMYQKRPIYWLVDSGKQKGLRTLIYMHRYQPDTMATIRFEHLQEIQSKYQNEISDLENRLVNPNLSASEKKKLTVEKVSFEKKMDELREFDKRLAELANEEIEIDLDDGVKVNYEMFYRGGKGVLAKIK</sequence>
<dbReference type="PROSITE" id="PS00092">
    <property type="entry name" value="N6_MTASE"/>
    <property type="match status" value="1"/>
</dbReference>
<dbReference type="Gene3D" id="3.40.50.150">
    <property type="entry name" value="Vaccinia Virus protein VP39"/>
    <property type="match status" value="1"/>
</dbReference>
<feature type="coiled-coil region" evidence="6">
    <location>
        <begin position="1087"/>
        <end position="1148"/>
    </location>
</feature>
<name>A0ABX7E0K7_9BACI</name>
<keyword evidence="2" id="KW-0489">Methyltransferase</keyword>
<evidence type="ECO:0000313" key="8">
    <source>
        <dbReference type="EMBL" id="QQZ09062.1"/>
    </source>
</evidence>
<dbReference type="InterPro" id="IPR002052">
    <property type="entry name" value="DNA_methylase_N6_adenine_CS"/>
</dbReference>
<evidence type="ECO:0000256" key="1">
    <source>
        <dbReference type="ARBA" id="ARBA00011900"/>
    </source>
</evidence>
<accession>A0ABX7E0K7</accession>
<dbReference type="InterPro" id="IPR047939">
    <property type="entry name" value="BREX_1_PglX"/>
</dbReference>
<organism evidence="8 9">
    <name type="scientific">Heyndrickxia vini</name>
    <dbReference type="NCBI Taxonomy" id="1476025"/>
    <lineage>
        <taxon>Bacteria</taxon>
        <taxon>Bacillati</taxon>
        <taxon>Bacillota</taxon>
        <taxon>Bacilli</taxon>
        <taxon>Bacillales</taxon>
        <taxon>Bacillaceae</taxon>
        <taxon>Heyndrickxia</taxon>
    </lineage>
</organism>
<dbReference type="NCBIfam" id="NF033452">
    <property type="entry name" value="BREX_1_MTaseX"/>
    <property type="match status" value="1"/>
</dbReference>